<gene>
    <name evidence="4" type="primary">serA_2</name>
    <name evidence="4" type="ORF">MSEDJ_31100</name>
</gene>
<dbReference type="GO" id="GO:0016491">
    <property type="term" value="F:oxidoreductase activity"/>
    <property type="evidence" value="ECO:0007669"/>
    <property type="project" value="UniProtKB-KW"/>
</dbReference>
<dbReference type="EMBL" id="AP022588">
    <property type="protein sequence ID" value="BBY29014.1"/>
    <property type="molecule type" value="Genomic_DNA"/>
</dbReference>
<name>A0A7I7QRS2_9MYCO</name>
<dbReference type="InterPro" id="IPR036291">
    <property type="entry name" value="NAD(P)-bd_dom_sf"/>
</dbReference>
<dbReference type="SUPFAM" id="SSF52283">
    <property type="entry name" value="Formate/glycerate dehydrogenase catalytic domain-like"/>
    <property type="match status" value="1"/>
</dbReference>
<dbReference type="KEGG" id="msei:MSEDJ_31100"/>
<dbReference type="Gene3D" id="3.40.50.720">
    <property type="entry name" value="NAD(P)-binding Rossmann-like Domain"/>
    <property type="match status" value="2"/>
</dbReference>
<dbReference type="InterPro" id="IPR006140">
    <property type="entry name" value="D-isomer_DH_NAD-bd"/>
</dbReference>
<evidence type="ECO:0000256" key="1">
    <source>
        <dbReference type="ARBA" id="ARBA00023002"/>
    </source>
</evidence>
<keyword evidence="5" id="KW-1185">Reference proteome</keyword>
<dbReference type="PANTHER" id="PTHR43333">
    <property type="entry name" value="2-HACID_DH_C DOMAIN-CONTAINING PROTEIN"/>
    <property type="match status" value="1"/>
</dbReference>
<evidence type="ECO:0000256" key="2">
    <source>
        <dbReference type="ARBA" id="ARBA00023027"/>
    </source>
</evidence>
<dbReference type="Pfam" id="PF02826">
    <property type="entry name" value="2-Hacid_dh_C"/>
    <property type="match status" value="1"/>
</dbReference>
<reference evidence="4 5" key="1">
    <citation type="journal article" date="2019" name="Emerg. Microbes Infect.">
        <title>Comprehensive subspecies identification of 175 nontuberculous mycobacteria species based on 7547 genomic profiles.</title>
        <authorList>
            <person name="Matsumoto Y."/>
            <person name="Kinjo T."/>
            <person name="Motooka D."/>
            <person name="Nabeya D."/>
            <person name="Jung N."/>
            <person name="Uechi K."/>
            <person name="Horii T."/>
            <person name="Iida T."/>
            <person name="Fujita J."/>
            <person name="Nakamura S."/>
        </authorList>
    </citation>
    <scope>NUCLEOTIDE SEQUENCE [LARGE SCALE GENOMIC DNA]</scope>
    <source>
        <strain evidence="4 5">JCM 17899</strain>
    </source>
</reference>
<accession>A0A7I7QRS2</accession>
<dbReference type="GO" id="GO:0051287">
    <property type="term" value="F:NAD binding"/>
    <property type="evidence" value="ECO:0007669"/>
    <property type="project" value="InterPro"/>
</dbReference>
<dbReference type="SUPFAM" id="SSF51735">
    <property type="entry name" value="NAD(P)-binding Rossmann-fold domains"/>
    <property type="match status" value="1"/>
</dbReference>
<keyword evidence="2" id="KW-0520">NAD</keyword>
<evidence type="ECO:0000313" key="5">
    <source>
        <dbReference type="Proteomes" id="UP000467193"/>
    </source>
</evidence>
<dbReference type="CDD" id="cd12166">
    <property type="entry name" value="2-Hacid_dh_7"/>
    <property type="match status" value="1"/>
</dbReference>
<organism evidence="4 5">
    <name type="scientific">Mycolicibacterium sediminis</name>
    <dbReference type="NCBI Taxonomy" id="1286180"/>
    <lineage>
        <taxon>Bacteria</taxon>
        <taxon>Bacillati</taxon>
        <taxon>Actinomycetota</taxon>
        <taxon>Actinomycetes</taxon>
        <taxon>Mycobacteriales</taxon>
        <taxon>Mycobacteriaceae</taxon>
        <taxon>Mycolicibacterium</taxon>
    </lineage>
</organism>
<sequence length="303" mass="31937">MKVLVPDDLGLEALADSTTIEAVRYEPGEPWPADHVDAPVVVVGFEHADAIGARFAELTDLRLVQTLNAGYEQWLRHLPDGVMLSNGRGAHGGSTAEWTVAVLLAIYRELPTFAADQAEGVWRPRHTETLINKRVVVLGAGDLGANLAARLAPFEAEVTLVGRSARPGVVALREVDALLPTADVVVAMLPDSDETRHLVDAGFLAKLGDGAVVVNAGRGSAVDPEALLAELVSGRLRAALDVTEPEPLPAGHPLWSAPGLILTPHVAGSTAGAWERAWQVARRQIDAYVAGGTPPNLVAGQPH</sequence>
<evidence type="ECO:0000259" key="3">
    <source>
        <dbReference type="Pfam" id="PF02826"/>
    </source>
</evidence>
<keyword evidence="1" id="KW-0560">Oxidoreductase</keyword>
<protein>
    <submittedName>
        <fullName evidence="4">Phosphoglycerate dehydrogenase</fullName>
    </submittedName>
</protein>
<dbReference type="AlphaFoldDB" id="A0A7I7QRS2"/>
<dbReference type="PANTHER" id="PTHR43333:SF1">
    <property type="entry name" value="D-ISOMER SPECIFIC 2-HYDROXYACID DEHYDROGENASE NAD-BINDING DOMAIN-CONTAINING PROTEIN"/>
    <property type="match status" value="1"/>
</dbReference>
<proteinExistence type="predicted"/>
<feature type="domain" description="D-isomer specific 2-hydroxyacid dehydrogenase NAD-binding" evidence="3">
    <location>
        <begin position="101"/>
        <end position="267"/>
    </location>
</feature>
<dbReference type="Proteomes" id="UP000467193">
    <property type="component" value="Chromosome"/>
</dbReference>
<evidence type="ECO:0000313" key="4">
    <source>
        <dbReference type="EMBL" id="BBY29014.1"/>
    </source>
</evidence>
<dbReference type="RefSeq" id="WP_163797835.1">
    <property type="nucleotide sequence ID" value="NZ_AP022588.1"/>
</dbReference>